<gene>
    <name evidence="1" type="ORF">OK117_11295</name>
</gene>
<sequence length="59" mass="6502">MTPPLAAMIPIGGLSLAKRIDCSHTAPLKGLTPNRHDDRYQRIDAHQAGMIRDKISTCF</sequence>
<dbReference type="RefSeq" id="WP_126715029.1">
    <property type="nucleotide sequence ID" value="NZ_CP040799.1"/>
</dbReference>
<evidence type="ECO:0000313" key="2">
    <source>
        <dbReference type="Proteomes" id="UP001211513"/>
    </source>
</evidence>
<dbReference type="EMBL" id="CP109886">
    <property type="protein sequence ID" value="WCF28186.1"/>
    <property type="molecule type" value="Genomic_DNA"/>
</dbReference>
<organism evidence="1 2">
    <name type="scientific">Xylella fastidiosa subsp. fastidiosa</name>
    <dbReference type="NCBI Taxonomy" id="644356"/>
    <lineage>
        <taxon>Bacteria</taxon>
        <taxon>Pseudomonadati</taxon>
        <taxon>Pseudomonadota</taxon>
        <taxon>Gammaproteobacteria</taxon>
        <taxon>Lysobacterales</taxon>
        <taxon>Lysobacteraceae</taxon>
        <taxon>Xylella</taxon>
    </lineage>
</organism>
<proteinExistence type="predicted"/>
<dbReference type="Proteomes" id="UP001211513">
    <property type="component" value="Chromosome"/>
</dbReference>
<reference evidence="1" key="2">
    <citation type="submission" date="2022-10" db="EMBL/GenBank/DDBJ databases">
        <authorList>
            <person name="Landa B."/>
            <person name="Arias-Giraldo L.F."/>
            <person name="Roman-Ecija M."/>
            <person name="Velasco-Amo M.P."/>
            <person name="De La Fuente L."/>
            <person name="Marco-Noales E."/>
            <person name="Moralejo E."/>
        </authorList>
    </citation>
    <scope>NUCLEOTIDE SEQUENCE</scope>
    <source>
        <strain evidence="1">CFBP8073</strain>
    </source>
</reference>
<protein>
    <submittedName>
        <fullName evidence="1">Uncharacterized protein</fullName>
    </submittedName>
</protein>
<accession>A0AAJ5QZU2</accession>
<reference evidence="1" key="1">
    <citation type="journal article" date="2022" name="Phytopathology">
        <title>Complete circularized genome resources of seven strains of Xylella fastidiosa subsp. fastidiosa using hybrid assembly reveals unknown plasmids.</title>
        <authorList>
            <person name="Velasco-Amo M.D.P."/>
            <person name="Arias-Giraldo L.F.F."/>
            <person name="Ecija M.R."/>
            <person name="De La Fuente L."/>
            <person name="Marco-Noales E."/>
            <person name="Moralejo E."/>
            <person name="Navas-Cort J.A."/>
            <person name="Landa B.B."/>
        </authorList>
    </citation>
    <scope>NUCLEOTIDE SEQUENCE</scope>
    <source>
        <strain evidence="1">CFBP8073</strain>
    </source>
</reference>
<evidence type="ECO:0000313" key="1">
    <source>
        <dbReference type="EMBL" id="WCF28186.1"/>
    </source>
</evidence>
<dbReference type="AlphaFoldDB" id="A0AAJ5QZU2"/>
<name>A0AAJ5QZU2_XYLFS</name>